<evidence type="ECO:0000313" key="2">
    <source>
        <dbReference type="Proteomes" id="UP000887116"/>
    </source>
</evidence>
<organism evidence="1 2">
    <name type="scientific">Trichonephila clavata</name>
    <name type="common">Joro spider</name>
    <name type="synonym">Nephila clavata</name>
    <dbReference type="NCBI Taxonomy" id="2740835"/>
    <lineage>
        <taxon>Eukaryota</taxon>
        <taxon>Metazoa</taxon>
        <taxon>Ecdysozoa</taxon>
        <taxon>Arthropoda</taxon>
        <taxon>Chelicerata</taxon>
        <taxon>Arachnida</taxon>
        <taxon>Araneae</taxon>
        <taxon>Araneomorphae</taxon>
        <taxon>Entelegynae</taxon>
        <taxon>Araneoidea</taxon>
        <taxon>Nephilidae</taxon>
        <taxon>Trichonephila</taxon>
    </lineage>
</organism>
<dbReference type="Proteomes" id="UP000887116">
    <property type="component" value="Unassembled WGS sequence"/>
</dbReference>
<dbReference type="EMBL" id="BMAO01018706">
    <property type="protein sequence ID" value="GFR25440.1"/>
    <property type="molecule type" value="Genomic_DNA"/>
</dbReference>
<dbReference type="AlphaFoldDB" id="A0A8X6J8W3"/>
<accession>A0A8X6J8W3</accession>
<reference evidence="1" key="1">
    <citation type="submission" date="2020-07" db="EMBL/GenBank/DDBJ databases">
        <title>Multicomponent nature underlies the extraordinary mechanical properties of spider dragline silk.</title>
        <authorList>
            <person name="Kono N."/>
            <person name="Nakamura H."/>
            <person name="Mori M."/>
            <person name="Yoshida Y."/>
            <person name="Ohtoshi R."/>
            <person name="Malay A.D."/>
            <person name="Moran D.A.P."/>
            <person name="Tomita M."/>
            <person name="Numata K."/>
            <person name="Arakawa K."/>
        </authorList>
    </citation>
    <scope>NUCLEOTIDE SEQUENCE</scope>
</reference>
<protein>
    <submittedName>
        <fullName evidence="1">Uncharacterized protein</fullName>
    </submittedName>
</protein>
<evidence type="ECO:0000313" key="1">
    <source>
        <dbReference type="EMBL" id="GFR25440.1"/>
    </source>
</evidence>
<keyword evidence="2" id="KW-1185">Reference proteome</keyword>
<proteinExistence type="predicted"/>
<name>A0A8X6J8W3_TRICU</name>
<sequence length="87" mass="9637">MENGGGGGEVKWLHVRHKRRPLGSYGSTRRHCRVLCGVPWDLPSGHEGSTPALYFAHAFYQVPRPPSPLMDPSSMVTKLQKRGSLLV</sequence>
<gene>
    <name evidence="1" type="ORF">TNCT_523401</name>
</gene>
<comment type="caution">
    <text evidence="1">The sequence shown here is derived from an EMBL/GenBank/DDBJ whole genome shotgun (WGS) entry which is preliminary data.</text>
</comment>